<organism evidence="2 3">
    <name type="scientific">Dothidotthia symphoricarpi CBS 119687</name>
    <dbReference type="NCBI Taxonomy" id="1392245"/>
    <lineage>
        <taxon>Eukaryota</taxon>
        <taxon>Fungi</taxon>
        <taxon>Dikarya</taxon>
        <taxon>Ascomycota</taxon>
        <taxon>Pezizomycotina</taxon>
        <taxon>Dothideomycetes</taxon>
        <taxon>Pleosporomycetidae</taxon>
        <taxon>Pleosporales</taxon>
        <taxon>Dothidotthiaceae</taxon>
        <taxon>Dothidotthia</taxon>
    </lineage>
</organism>
<feature type="region of interest" description="Disordered" evidence="1">
    <location>
        <begin position="1"/>
        <end position="22"/>
    </location>
</feature>
<dbReference type="Proteomes" id="UP000799771">
    <property type="component" value="Unassembled WGS sequence"/>
</dbReference>
<accession>A0A6A6AMH1</accession>
<feature type="compositionally biased region" description="Basic and acidic residues" evidence="1">
    <location>
        <begin position="133"/>
        <end position="146"/>
    </location>
</feature>
<evidence type="ECO:0000313" key="2">
    <source>
        <dbReference type="EMBL" id="KAF2132766.1"/>
    </source>
</evidence>
<protein>
    <submittedName>
        <fullName evidence="2">Uncharacterized protein</fullName>
    </submittedName>
</protein>
<dbReference type="AlphaFoldDB" id="A0A6A6AMH1"/>
<evidence type="ECO:0000256" key="1">
    <source>
        <dbReference type="SAM" id="MobiDB-lite"/>
    </source>
</evidence>
<sequence length="167" mass="17458">MSDKVDTGSAGGSTSNGAAPQFTERELQLLGWAMQSLKSGPPEIDYEKLAKFASMSNPRSASNAWAKIKSKLMTSSDGTVAATPKKGGAKRKAEDGGEGTPKKTPRKRAAKKQDVDGAGDASPKKKGRAAAKKVSDDEADNVKTESDDSADTKSAVTAKEEPIEDEV</sequence>
<dbReference type="GeneID" id="54406925"/>
<dbReference type="RefSeq" id="XP_033527153.1">
    <property type="nucleotide sequence ID" value="XM_033666493.1"/>
</dbReference>
<feature type="region of interest" description="Disordered" evidence="1">
    <location>
        <begin position="72"/>
        <end position="167"/>
    </location>
</feature>
<evidence type="ECO:0000313" key="3">
    <source>
        <dbReference type="Proteomes" id="UP000799771"/>
    </source>
</evidence>
<keyword evidence="3" id="KW-1185">Reference proteome</keyword>
<dbReference type="OrthoDB" id="5403747at2759"/>
<name>A0A6A6AMH1_9PLEO</name>
<proteinExistence type="predicted"/>
<dbReference type="EMBL" id="ML977500">
    <property type="protein sequence ID" value="KAF2132766.1"/>
    <property type="molecule type" value="Genomic_DNA"/>
</dbReference>
<gene>
    <name evidence="2" type="ORF">P153DRAFT_354233</name>
</gene>
<reference evidence="2" key="1">
    <citation type="journal article" date="2020" name="Stud. Mycol.">
        <title>101 Dothideomycetes genomes: a test case for predicting lifestyles and emergence of pathogens.</title>
        <authorList>
            <person name="Haridas S."/>
            <person name="Albert R."/>
            <person name="Binder M."/>
            <person name="Bloem J."/>
            <person name="Labutti K."/>
            <person name="Salamov A."/>
            <person name="Andreopoulos B."/>
            <person name="Baker S."/>
            <person name="Barry K."/>
            <person name="Bills G."/>
            <person name="Bluhm B."/>
            <person name="Cannon C."/>
            <person name="Castanera R."/>
            <person name="Culley D."/>
            <person name="Daum C."/>
            <person name="Ezra D."/>
            <person name="Gonzalez J."/>
            <person name="Henrissat B."/>
            <person name="Kuo A."/>
            <person name="Liang C."/>
            <person name="Lipzen A."/>
            <person name="Lutzoni F."/>
            <person name="Magnuson J."/>
            <person name="Mondo S."/>
            <person name="Nolan M."/>
            <person name="Ohm R."/>
            <person name="Pangilinan J."/>
            <person name="Park H.-J."/>
            <person name="Ramirez L."/>
            <person name="Alfaro M."/>
            <person name="Sun H."/>
            <person name="Tritt A."/>
            <person name="Yoshinaga Y."/>
            <person name="Zwiers L.-H."/>
            <person name="Turgeon B."/>
            <person name="Goodwin S."/>
            <person name="Spatafora J."/>
            <person name="Crous P."/>
            <person name="Grigoriev I."/>
        </authorList>
    </citation>
    <scope>NUCLEOTIDE SEQUENCE</scope>
    <source>
        <strain evidence="2">CBS 119687</strain>
    </source>
</reference>